<reference evidence="2" key="2">
    <citation type="journal article" date="2019" name="Genome Biol. Evol.">
        <title>Day and night: Metabolic profiles and evolutionary relationships of six axenic non-marine cyanobacteria.</title>
        <authorList>
            <person name="Will S.E."/>
            <person name="Henke P."/>
            <person name="Boedeker C."/>
            <person name="Huang S."/>
            <person name="Brinkmann H."/>
            <person name="Rohde M."/>
            <person name="Jarek M."/>
            <person name="Friedl T."/>
            <person name="Seufert S."/>
            <person name="Schumacher M."/>
            <person name="Overmann J."/>
            <person name="Neumann-Schaal M."/>
            <person name="Petersen J."/>
        </authorList>
    </citation>
    <scope>NUCLEOTIDE SEQUENCE [LARGE SCALE GENOMIC DNA]</scope>
    <source>
        <strain evidence="2">PCC 7102</strain>
    </source>
</reference>
<evidence type="ECO:0000313" key="2">
    <source>
        <dbReference type="EMBL" id="RUS98016.1"/>
    </source>
</evidence>
<reference evidence="2" key="1">
    <citation type="submission" date="2018-12" db="EMBL/GenBank/DDBJ databases">
        <authorList>
            <person name="Will S."/>
            <person name="Neumann-Schaal M."/>
            <person name="Henke P."/>
        </authorList>
    </citation>
    <scope>NUCLEOTIDE SEQUENCE</scope>
    <source>
        <strain evidence="2">PCC 7102</strain>
    </source>
</reference>
<comment type="caution">
    <text evidence="2">The sequence shown here is derived from an EMBL/GenBank/DDBJ whole genome shotgun (WGS) entry which is preliminary data.</text>
</comment>
<dbReference type="Gene3D" id="3.10.310.10">
    <property type="entry name" value="Diaminopimelate Epimerase, Chain A, domain 1"/>
    <property type="match status" value="2"/>
</dbReference>
<dbReference type="Proteomes" id="UP000271624">
    <property type="component" value="Unassembled WGS sequence"/>
</dbReference>
<accession>A0A3S1CAB6</accession>
<dbReference type="PIRSF" id="PIRSF016184">
    <property type="entry name" value="PhzC_PhzF"/>
    <property type="match status" value="1"/>
</dbReference>
<dbReference type="EMBL" id="RSCL01000030">
    <property type="protein sequence ID" value="RUS98016.1"/>
    <property type="molecule type" value="Genomic_DNA"/>
</dbReference>
<sequence>MESLKYYIVDVFAEAKYTGNQLAVFTNAGALTTSQMQAIAREINYSETTFIVSEQAVSGGYDVKIFTPAQEIPFAGHPTLGTAYILQREVIKQSAQRVILNLQVGQIPVNIDSSGANEPYLWMQQKAPDFSKEIFSTEIIAEVLGIEISEIDTKYPVQAVSTGLPFIIVPLKNLASLKRAKVNQDKYYNLIQYIEAKSILIFCPETYYPENHLNVRVFCDFLGVPEDPATGSANGCLAGYLVEHSYFGKNEIDTRVEQGYEINRPSLILLKAHQKYKSEPIEVHVGGKVIMVAQGEFV</sequence>
<keyword evidence="3" id="KW-1185">Reference proteome</keyword>
<dbReference type="AlphaFoldDB" id="A0A3S1CAB6"/>
<dbReference type="Pfam" id="PF02567">
    <property type="entry name" value="PhzC-PhzF"/>
    <property type="match status" value="1"/>
</dbReference>
<gene>
    <name evidence="2" type="ORF">DSM106972_082350</name>
</gene>
<dbReference type="PANTHER" id="PTHR13774">
    <property type="entry name" value="PHENAZINE BIOSYNTHESIS PROTEIN"/>
    <property type="match status" value="1"/>
</dbReference>
<organism evidence="2 3">
    <name type="scientific">Dulcicalothrix desertica PCC 7102</name>
    <dbReference type="NCBI Taxonomy" id="232991"/>
    <lineage>
        <taxon>Bacteria</taxon>
        <taxon>Bacillati</taxon>
        <taxon>Cyanobacteriota</taxon>
        <taxon>Cyanophyceae</taxon>
        <taxon>Nostocales</taxon>
        <taxon>Calotrichaceae</taxon>
        <taxon>Dulcicalothrix</taxon>
    </lineage>
</organism>
<proteinExistence type="predicted"/>
<feature type="active site" evidence="1">
    <location>
        <position position="47"/>
    </location>
</feature>
<dbReference type="PANTHER" id="PTHR13774:SF32">
    <property type="entry name" value="ANTISENSE-ENHANCING SEQUENCE 1"/>
    <property type="match status" value="1"/>
</dbReference>
<name>A0A3S1CAB6_9CYAN</name>
<dbReference type="RefSeq" id="WP_127086270.1">
    <property type="nucleotide sequence ID" value="NZ_RSCL01000030.1"/>
</dbReference>
<dbReference type="NCBIfam" id="TIGR00654">
    <property type="entry name" value="PhzF_family"/>
    <property type="match status" value="1"/>
</dbReference>
<protein>
    <submittedName>
        <fullName evidence="2">Phenazine biosynthesis protein</fullName>
    </submittedName>
</protein>
<evidence type="ECO:0000313" key="3">
    <source>
        <dbReference type="Proteomes" id="UP000271624"/>
    </source>
</evidence>
<evidence type="ECO:0000256" key="1">
    <source>
        <dbReference type="PIRSR" id="PIRSR016184-1"/>
    </source>
</evidence>
<dbReference type="SUPFAM" id="SSF54506">
    <property type="entry name" value="Diaminopimelate epimerase-like"/>
    <property type="match status" value="1"/>
</dbReference>
<dbReference type="OrthoDB" id="9788221at2"/>
<dbReference type="GO" id="GO:0016853">
    <property type="term" value="F:isomerase activity"/>
    <property type="evidence" value="ECO:0007669"/>
    <property type="project" value="TreeGrafter"/>
</dbReference>
<dbReference type="InterPro" id="IPR003719">
    <property type="entry name" value="Phenazine_PhzF-like"/>
</dbReference>
<dbReference type="GO" id="GO:0005737">
    <property type="term" value="C:cytoplasm"/>
    <property type="evidence" value="ECO:0007669"/>
    <property type="project" value="TreeGrafter"/>
</dbReference>